<name>A0ABM9QDX1_9FIRM</name>
<organism evidence="1 2">
    <name type="scientific">Ruminococcus bicirculans</name>
    <name type="common">ex Wegman et al. 2014</name>
    <dbReference type="NCBI Taxonomy" id="1160721"/>
    <lineage>
        <taxon>Bacteria</taxon>
        <taxon>Bacillati</taxon>
        <taxon>Bacillota</taxon>
        <taxon>Clostridia</taxon>
        <taxon>Eubacteriales</taxon>
        <taxon>Oscillospiraceae</taxon>
        <taxon>Ruminococcus</taxon>
    </lineage>
</organism>
<accession>A0ABM9QDX1</accession>
<evidence type="ECO:0000313" key="1">
    <source>
        <dbReference type="EMBL" id="CCO03982.1"/>
    </source>
</evidence>
<dbReference type="EMBL" id="HF545616">
    <property type="protein sequence ID" value="CCO03982.1"/>
    <property type="molecule type" value="Genomic_DNA"/>
</dbReference>
<dbReference type="Proteomes" id="UP000027600">
    <property type="component" value="Chromosome I"/>
</dbReference>
<keyword evidence="2" id="KW-1185">Reference proteome</keyword>
<dbReference type="CDD" id="cd21631">
    <property type="entry name" value="RHH_CopG_NikR-like"/>
    <property type="match status" value="1"/>
</dbReference>
<protein>
    <recommendedName>
        <fullName evidence="3">Ribbon-helix-helix protein CopG domain-containing protein</fullName>
    </recommendedName>
</protein>
<sequence>MTCSRIEWRFCKLQSDKIKNTEEKAEKTEVCEVTSEYKKQRFGLKIFPETLEIVDTLFKHDNCKSRSEFIEKAVRFYCGYLLNKEHTATEFIAPQLTAMAEGIVKGTEQRLSRALFKIAVELGAVTHMLAAVHEIDDDTMIKLRAMCIDEVKRINGVINFEKAVRYQRLD</sequence>
<proteinExistence type="predicted"/>
<reference evidence="1 2" key="1">
    <citation type="journal article" date="2014" name="Int. J. Syst. Evol. Microbiol.">
        <title>Complete genome of a new Firmicutes species belonging to the dominant human colonic microbiota ('Ruminococcus bicirculans') reveals two chromosomes and a selective capacity to utilize plant glucans.</title>
        <authorList>
            <consortium name="NISC Comparative Sequencing Program"/>
            <person name="Wegmann U."/>
            <person name="Louis P."/>
            <person name="Goesmann A."/>
            <person name="Henrissat B."/>
            <person name="Duncan S.H."/>
            <person name="Flint H.J."/>
        </authorList>
    </citation>
    <scope>NUCLEOTIDE SEQUENCE [LARGE SCALE GENOMIC DNA]</scope>
    <source>
        <strain evidence="1 2">80/3</strain>
    </source>
</reference>
<evidence type="ECO:0000313" key="2">
    <source>
        <dbReference type="Proteomes" id="UP000027600"/>
    </source>
</evidence>
<gene>
    <name evidence="1" type="ORF">RBI_I00249</name>
</gene>
<evidence type="ECO:0008006" key="3">
    <source>
        <dbReference type="Google" id="ProtNLM"/>
    </source>
</evidence>